<sequence length="265" mass="29802">MIERNFSFEDVLRAGLSGRFLSWNEYQVRNHQSQNVTPLNLHIPNPPLLEAANPSNFGVANQPFPLLPGYTRYPGTSEFADPYINNIHISTATTLAAFVANASAIGLTFAQFSQDDAVSPFCISPLQDQSTDPHSLETGLYNNIARDLRPAANQITTSHHPYLDVIPFPEFRSRAISVLDMDPPLIDEDELCADLVGGGVICWGGYRGVGHGRGEGTPWDMRSWEAAPWFLRKWWMLTGDENCEMWSHAKWWWALRGGNVTDRRR</sequence>
<dbReference type="OrthoDB" id="5973539at2759"/>
<dbReference type="EMBL" id="JAGPXC010000011">
    <property type="protein sequence ID" value="KAH6645437.1"/>
    <property type="molecule type" value="Genomic_DNA"/>
</dbReference>
<gene>
    <name evidence="1" type="ORF">BKA67DRAFT_541659</name>
</gene>
<protein>
    <submittedName>
        <fullName evidence="1">Uncharacterized protein</fullName>
    </submittedName>
</protein>
<reference evidence="1" key="1">
    <citation type="journal article" date="2021" name="Nat. Commun.">
        <title>Genetic determinants of endophytism in the Arabidopsis root mycobiome.</title>
        <authorList>
            <person name="Mesny F."/>
            <person name="Miyauchi S."/>
            <person name="Thiergart T."/>
            <person name="Pickel B."/>
            <person name="Atanasova L."/>
            <person name="Karlsson M."/>
            <person name="Huettel B."/>
            <person name="Barry K.W."/>
            <person name="Haridas S."/>
            <person name="Chen C."/>
            <person name="Bauer D."/>
            <person name="Andreopoulos W."/>
            <person name="Pangilinan J."/>
            <person name="LaButti K."/>
            <person name="Riley R."/>
            <person name="Lipzen A."/>
            <person name="Clum A."/>
            <person name="Drula E."/>
            <person name="Henrissat B."/>
            <person name="Kohler A."/>
            <person name="Grigoriev I.V."/>
            <person name="Martin F.M."/>
            <person name="Hacquard S."/>
        </authorList>
    </citation>
    <scope>NUCLEOTIDE SEQUENCE</scope>
    <source>
        <strain evidence="1">MPI-SDFR-AT-0073</strain>
    </source>
</reference>
<dbReference type="RefSeq" id="XP_045951951.1">
    <property type="nucleotide sequence ID" value="XM_046100973.1"/>
</dbReference>
<dbReference type="PANTHER" id="PTHR38116">
    <property type="entry name" value="CHROMOSOME 7, WHOLE GENOME SHOTGUN SEQUENCE"/>
    <property type="match status" value="1"/>
</dbReference>
<dbReference type="InterPro" id="IPR021833">
    <property type="entry name" value="DUF3425"/>
</dbReference>
<dbReference type="Pfam" id="PF11905">
    <property type="entry name" value="DUF3425"/>
    <property type="match status" value="1"/>
</dbReference>
<proteinExistence type="predicted"/>
<dbReference type="PANTHER" id="PTHR38116:SF8">
    <property type="entry name" value="BZIP DOMAIN-CONTAINING PROTEIN"/>
    <property type="match status" value="1"/>
</dbReference>
<dbReference type="GeneID" id="70129865"/>
<dbReference type="Proteomes" id="UP000758603">
    <property type="component" value="Unassembled WGS sequence"/>
</dbReference>
<evidence type="ECO:0000313" key="2">
    <source>
        <dbReference type="Proteomes" id="UP000758603"/>
    </source>
</evidence>
<name>A0A9P8UB23_9PEZI</name>
<comment type="caution">
    <text evidence="1">The sequence shown here is derived from an EMBL/GenBank/DDBJ whole genome shotgun (WGS) entry which is preliminary data.</text>
</comment>
<dbReference type="AlphaFoldDB" id="A0A9P8UB23"/>
<keyword evidence="2" id="KW-1185">Reference proteome</keyword>
<evidence type="ECO:0000313" key="1">
    <source>
        <dbReference type="EMBL" id="KAH6645437.1"/>
    </source>
</evidence>
<accession>A0A9P8UB23</accession>
<organism evidence="1 2">
    <name type="scientific">Truncatella angustata</name>
    <dbReference type="NCBI Taxonomy" id="152316"/>
    <lineage>
        <taxon>Eukaryota</taxon>
        <taxon>Fungi</taxon>
        <taxon>Dikarya</taxon>
        <taxon>Ascomycota</taxon>
        <taxon>Pezizomycotina</taxon>
        <taxon>Sordariomycetes</taxon>
        <taxon>Xylariomycetidae</taxon>
        <taxon>Amphisphaeriales</taxon>
        <taxon>Sporocadaceae</taxon>
        <taxon>Truncatella</taxon>
    </lineage>
</organism>